<dbReference type="WBParaSite" id="nRc.2.0.1.t17378-RA">
    <property type="protein sequence ID" value="nRc.2.0.1.t17378-RA"/>
    <property type="gene ID" value="nRc.2.0.1.g17378"/>
</dbReference>
<dbReference type="AlphaFoldDB" id="A0A915ITL0"/>
<keyword evidence="2" id="KW-1185">Reference proteome</keyword>
<dbReference type="InterPro" id="IPR036865">
    <property type="entry name" value="CRAL-TRIO_dom_sf"/>
</dbReference>
<evidence type="ECO:0000313" key="3">
    <source>
        <dbReference type="WBParaSite" id="nRc.2.0.1.t17378-RA"/>
    </source>
</evidence>
<dbReference type="Pfam" id="PF00650">
    <property type="entry name" value="CRAL_TRIO"/>
    <property type="match status" value="1"/>
</dbReference>
<reference evidence="3" key="1">
    <citation type="submission" date="2022-11" db="UniProtKB">
        <authorList>
            <consortium name="WormBaseParasite"/>
        </authorList>
    </citation>
    <scope>IDENTIFICATION</scope>
</reference>
<dbReference type="Gene3D" id="2.60.120.680">
    <property type="entry name" value="GOLD domain"/>
    <property type="match status" value="1"/>
</dbReference>
<sequence length="228" mass="26052">MHFQVCRNYYGYGYPCCDKEGDPILLSAFGPLDVEGLVKSISSYDYIRTSLKHLEEGMILAKQSAEKKGEPYSQLTMVVDLNNLNTSHYTYKPFTYSYLTLLAIFQENYPLAFKKILVIQAPSVAQYAYTLLQPVLSEHLQNMIEIPGGWEERLFELVDKKDWPAFWGGEGKDPNGDEKCPSKVVYNEGPIPESYYADDKMEDKEALTVYAGDKRLLDFEVHTPNTQL</sequence>
<evidence type="ECO:0000313" key="2">
    <source>
        <dbReference type="Proteomes" id="UP000887565"/>
    </source>
</evidence>
<name>A0A915ITL0_ROMCU</name>
<dbReference type="Proteomes" id="UP000887565">
    <property type="component" value="Unplaced"/>
</dbReference>
<feature type="domain" description="CRAL-TRIO" evidence="1">
    <location>
        <begin position="9"/>
        <end position="175"/>
    </location>
</feature>
<evidence type="ECO:0000259" key="1">
    <source>
        <dbReference type="PROSITE" id="PS50191"/>
    </source>
</evidence>
<dbReference type="PROSITE" id="PS50191">
    <property type="entry name" value="CRAL_TRIO"/>
    <property type="match status" value="1"/>
</dbReference>
<dbReference type="InterPro" id="IPR051064">
    <property type="entry name" value="SEC14/CRAL-TRIO_domain"/>
</dbReference>
<proteinExistence type="predicted"/>
<accession>A0A915ITL0</accession>
<dbReference type="CDD" id="cd00170">
    <property type="entry name" value="SEC14"/>
    <property type="match status" value="1"/>
</dbReference>
<dbReference type="GO" id="GO:0005737">
    <property type="term" value="C:cytoplasm"/>
    <property type="evidence" value="ECO:0007669"/>
    <property type="project" value="TreeGrafter"/>
</dbReference>
<dbReference type="PANTHER" id="PTHR23324">
    <property type="entry name" value="SEC14 RELATED PROTEIN"/>
    <property type="match status" value="1"/>
</dbReference>
<dbReference type="InterPro" id="IPR001251">
    <property type="entry name" value="CRAL-TRIO_dom"/>
</dbReference>
<dbReference type="PANTHER" id="PTHR23324:SF83">
    <property type="entry name" value="SEC14-LIKE PROTEIN 2"/>
    <property type="match status" value="1"/>
</dbReference>
<dbReference type="Gene3D" id="3.40.525.10">
    <property type="entry name" value="CRAL-TRIO lipid binding domain"/>
    <property type="match status" value="1"/>
</dbReference>
<protein>
    <submittedName>
        <fullName evidence="3">CRAL-TRIO domain-containing protein</fullName>
    </submittedName>
</protein>
<dbReference type="SMART" id="SM00516">
    <property type="entry name" value="SEC14"/>
    <property type="match status" value="1"/>
</dbReference>
<organism evidence="2 3">
    <name type="scientific">Romanomermis culicivorax</name>
    <name type="common">Nematode worm</name>
    <dbReference type="NCBI Taxonomy" id="13658"/>
    <lineage>
        <taxon>Eukaryota</taxon>
        <taxon>Metazoa</taxon>
        <taxon>Ecdysozoa</taxon>
        <taxon>Nematoda</taxon>
        <taxon>Enoplea</taxon>
        <taxon>Dorylaimia</taxon>
        <taxon>Mermithida</taxon>
        <taxon>Mermithoidea</taxon>
        <taxon>Mermithidae</taxon>
        <taxon>Romanomermis</taxon>
    </lineage>
</organism>
<dbReference type="OMA" id="ERVMECI"/>
<dbReference type="SUPFAM" id="SSF52087">
    <property type="entry name" value="CRAL/TRIO domain"/>
    <property type="match status" value="1"/>
</dbReference>